<comment type="similarity">
    <text evidence="2 7">Belongs to the cytochrome P450 family.</text>
</comment>
<evidence type="ECO:0000313" key="10">
    <source>
        <dbReference type="Proteomes" id="UP000267145"/>
    </source>
</evidence>
<accession>A0A3M9YL15</accession>
<evidence type="ECO:0000256" key="7">
    <source>
        <dbReference type="RuleBase" id="RU000461"/>
    </source>
</evidence>
<feature type="transmembrane region" description="Helical" evidence="8">
    <location>
        <begin position="32"/>
        <end position="61"/>
    </location>
</feature>
<dbReference type="PRINTS" id="PR00463">
    <property type="entry name" value="EP450I"/>
</dbReference>
<comment type="caution">
    <text evidence="9">The sequence shown here is derived from an EMBL/GenBank/DDBJ whole genome shotgun (WGS) entry which is preliminary data.</text>
</comment>
<evidence type="ECO:0000256" key="1">
    <source>
        <dbReference type="ARBA" id="ARBA00001971"/>
    </source>
</evidence>
<dbReference type="GO" id="GO:0005506">
    <property type="term" value="F:iron ion binding"/>
    <property type="evidence" value="ECO:0007669"/>
    <property type="project" value="InterPro"/>
</dbReference>
<dbReference type="Pfam" id="PF00067">
    <property type="entry name" value="p450"/>
    <property type="match status" value="1"/>
</dbReference>
<evidence type="ECO:0000256" key="6">
    <source>
        <dbReference type="PIRSR" id="PIRSR602401-1"/>
    </source>
</evidence>
<protein>
    <recommendedName>
        <fullName evidence="11">Cytochrome P450-dit2</fullName>
    </recommendedName>
</protein>
<dbReference type="InterPro" id="IPR002401">
    <property type="entry name" value="Cyt_P450_E_grp-I"/>
</dbReference>
<dbReference type="GO" id="GO:0016705">
    <property type="term" value="F:oxidoreductase activity, acting on paired donors, with incorporation or reduction of molecular oxygen"/>
    <property type="evidence" value="ECO:0007669"/>
    <property type="project" value="InterPro"/>
</dbReference>
<dbReference type="InterPro" id="IPR001128">
    <property type="entry name" value="Cyt_P450"/>
</dbReference>
<keyword evidence="7" id="KW-0503">Monooxygenase</keyword>
<keyword evidence="7" id="KW-0560">Oxidoreductase</keyword>
<dbReference type="SUPFAM" id="SSF48264">
    <property type="entry name" value="Cytochrome P450"/>
    <property type="match status" value="1"/>
</dbReference>
<dbReference type="PROSITE" id="PS00086">
    <property type="entry name" value="CYTOCHROME_P450"/>
    <property type="match status" value="1"/>
</dbReference>
<dbReference type="STRING" id="1051616.A0A3M9YL15"/>
<keyword evidence="8" id="KW-0812">Transmembrane</keyword>
<dbReference type="InterPro" id="IPR050121">
    <property type="entry name" value="Cytochrome_P450_monoxygenase"/>
</dbReference>
<keyword evidence="8" id="KW-0472">Membrane</keyword>
<gene>
    <name evidence="9" type="ORF">D7B24_006792</name>
</gene>
<evidence type="ECO:0000256" key="5">
    <source>
        <dbReference type="ARBA" id="ARBA00023004"/>
    </source>
</evidence>
<proteinExistence type="inferred from homology"/>
<dbReference type="AlphaFoldDB" id="A0A3M9YL15"/>
<keyword evidence="5 6" id="KW-0408">Iron</keyword>
<sequence>MEVAEICNHPSAIHRSTFHATIRSGLMSVRQWFVFTVLRAVPAVLLAVVLTACAIICYRLALHPLARVPGPKLAAISNVWYALHVRDGRMFALGKTLHKKYGPVVRVGPNEVWFDSKDAFKSIYRAGSGYEKSEFYLATLLQKPTMDWMGRLHFPDSLDLLSERDISRYRLQRRLIGPIYQTASLKRHEPAIDAVLGKVVTQIRDLDGAEVDLKEWMHIIAVECLGAIVLGWSPGYLKDKTDWGSSSHGYLGWRRKSVFGLFPMIVKAEIISGEISYAFARLWGLTHKAAKTLKPFFTGVYRQSSRRITAELAPKAVKPSKLGKTKRPSADDRHDLLNDLIQLHKEKPEFNETYLRRMAVTNFGAGHETMCSALTSIVAMIGSNPSVQAKVAAEVRSAEDPSNFDHATRLLYMQATIKEAQRLHPVLGMSLSRTVPAEGLQAHGHHFPAGTTVGCNPVSLHRNKEIFGVDAESFNPSRWLDTDDVRTMDRYNLTWGGGNRTCPGRHLAYLVVYKVIPALLGEFDIEVTMPPEEEIRYYFMAMLTGVKVRFRPKAGLDEAQVTTGAPM</sequence>
<dbReference type="PANTHER" id="PTHR24305">
    <property type="entry name" value="CYTOCHROME P450"/>
    <property type="match status" value="1"/>
</dbReference>
<dbReference type="Proteomes" id="UP000267145">
    <property type="component" value="Unassembled WGS sequence"/>
</dbReference>
<dbReference type="GO" id="GO:0004497">
    <property type="term" value="F:monooxygenase activity"/>
    <property type="evidence" value="ECO:0007669"/>
    <property type="project" value="UniProtKB-KW"/>
</dbReference>
<dbReference type="Gene3D" id="1.10.630.10">
    <property type="entry name" value="Cytochrome P450"/>
    <property type="match status" value="1"/>
</dbReference>
<evidence type="ECO:0000256" key="2">
    <source>
        <dbReference type="ARBA" id="ARBA00010617"/>
    </source>
</evidence>
<dbReference type="GeneID" id="39610481"/>
<dbReference type="InterPro" id="IPR017972">
    <property type="entry name" value="Cyt_P450_CS"/>
</dbReference>
<evidence type="ECO:0000313" key="9">
    <source>
        <dbReference type="EMBL" id="RNJ60721.1"/>
    </source>
</evidence>
<name>A0A3M9YL15_9PEZI</name>
<dbReference type="PRINTS" id="PR00385">
    <property type="entry name" value="P450"/>
</dbReference>
<keyword evidence="10" id="KW-1185">Reference proteome</keyword>
<dbReference type="EMBL" id="RBVV01000005">
    <property type="protein sequence ID" value="RNJ60721.1"/>
    <property type="molecule type" value="Genomic_DNA"/>
</dbReference>
<feature type="binding site" description="axial binding residue" evidence="6">
    <location>
        <position position="502"/>
    </location>
    <ligand>
        <name>heme</name>
        <dbReference type="ChEBI" id="CHEBI:30413"/>
    </ligand>
    <ligandPart>
        <name>Fe</name>
        <dbReference type="ChEBI" id="CHEBI:18248"/>
    </ligandPart>
</feature>
<keyword evidence="3 6" id="KW-0349">Heme</keyword>
<organism evidence="9 10">
    <name type="scientific">Verticillium nonalfalfae</name>
    <dbReference type="NCBI Taxonomy" id="1051616"/>
    <lineage>
        <taxon>Eukaryota</taxon>
        <taxon>Fungi</taxon>
        <taxon>Dikarya</taxon>
        <taxon>Ascomycota</taxon>
        <taxon>Pezizomycotina</taxon>
        <taxon>Sordariomycetes</taxon>
        <taxon>Hypocreomycetidae</taxon>
        <taxon>Glomerellales</taxon>
        <taxon>Plectosphaerellaceae</taxon>
        <taxon>Verticillium</taxon>
    </lineage>
</organism>
<evidence type="ECO:0000256" key="8">
    <source>
        <dbReference type="SAM" id="Phobius"/>
    </source>
</evidence>
<keyword evidence="8" id="KW-1133">Transmembrane helix</keyword>
<reference evidence="9 10" key="1">
    <citation type="submission" date="2018-10" db="EMBL/GenBank/DDBJ databases">
        <title>Genome sequence of Verticillium nonalfalfae VnAa140.</title>
        <authorList>
            <person name="Stajich J.E."/>
            <person name="Kasson M.T."/>
        </authorList>
    </citation>
    <scope>NUCLEOTIDE SEQUENCE [LARGE SCALE GENOMIC DNA]</scope>
    <source>
        <strain evidence="9 10">VnAa140</strain>
    </source>
</reference>
<evidence type="ECO:0008006" key="11">
    <source>
        <dbReference type="Google" id="ProtNLM"/>
    </source>
</evidence>
<evidence type="ECO:0000256" key="3">
    <source>
        <dbReference type="ARBA" id="ARBA00022617"/>
    </source>
</evidence>
<keyword evidence="4 6" id="KW-0479">Metal-binding</keyword>
<dbReference type="CDD" id="cd11060">
    <property type="entry name" value="CYP57A1-like"/>
    <property type="match status" value="1"/>
</dbReference>
<dbReference type="RefSeq" id="XP_028498879.1">
    <property type="nucleotide sequence ID" value="XM_028640913.1"/>
</dbReference>
<dbReference type="InterPro" id="IPR036396">
    <property type="entry name" value="Cyt_P450_sf"/>
</dbReference>
<dbReference type="PANTHER" id="PTHR24305:SF232">
    <property type="entry name" value="P450, PUTATIVE (EUROFUNG)-RELATED"/>
    <property type="match status" value="1"/>
</dbReference>
<evidence type="ECO:0000256" key="4">
    <source>
        <dbReference type="ARBA" id="ARBA00022723"/>
    </source>
</evidence>
<comment type="cofactor">
    <cofactor evidence="1 6">
        <name>heme</name>
        <dbReference type="ChEBI" id="CHEBI:30413"/>
    </cofactor>
</comment>
<dbReference type="GO" id="GO:0020037">
    <property type="term" value="F:heme binding"/>
    <property type="evidence" value="ECO:0007669"/>
    <property type="project" value="InterPro"/>
</dbReference>